<name>A0AAE0YUZ8_9GAST</name>
<dbReference type="CDD" id="cd00037">
    <property type="entry name" value="CLECT"/>
    <property type="match status" value="2"/>
</dbReference>
<reference evidence="5" key="1">
    <citation type="journal article" date="2023" name="G3 (Bethesda)">
        <title>A reference genome for the long-term kleptoplast-retaining sea slug Elysia crispata morphotype clarki.</title>
        <authorList>
            <person name="Eastman K.E."/>
            <person name="Pendleton A.L."/>
            <person name="Shaikh M.A."/>
            <person name="Suttiyut T."/>
            <person name="Ogas R."/>
            <person name="Tomko P."/>
            <person name="Gavelis G."/>
            <person name="Widhalm J.R."/>
            <person name="Wisecaver J.H."/>
        </authorList>
    </citation>
    <scope>NUCLEOTIDE SEQUENCE</scope>
    <source>
        <strain evidence="5">ECLA1</strain>
    </source>
</reference>
<keyword evidence="2" id="KW-0472">Membrane</keyword>
<dbReference type="PANTHER" id="PTHR22803">
    <property type="entry name" value="MANNOSE, PHOSPHOLIPASE, LECTIN RECEPTOR RELATED"/>
    <property type="match status" value="1"/>
</dbReference>
<dbReference type="SMART" id="SM00034">
    <property type="entry name" value="CLECT"/>
    <property type="match status" value="2"/>
</dbReference>
<gene>
    <name evidence="5" type="ORF">RRG08_047457</name>
</gene>
<evidence type="ECO:0000256" key="2">
    <source>
        <dbReference type="SAM" id="Phobius"/>
    </source>
</evidence>
<dbReference type="InterPro" id="IPR016187">
    <property type="entry name" value="CTDL_fold"/>
</dbReference>
<feature type="signal peptide" evidence="3">
    <location>
        <begin position="1"/>
        <end position="23"/>
    </location>
</feature>
<feature type="chain" id="PRO_5041933848" description="C-type lectin domain-containing protein" evidence="3">
    <location>
        <begin position="24"/>
        <end position="450"/>
    </location>
</feature>
<evidence type="ECO:0000259" key="4">
    <source>
        <dbReference type="PROSITE" id="PS50041"/>
    </source>
</evidence>
<dbReference type="EMBL" id="JAWDGP010005399">
    <property type="protein sequence ID" value="KAK3757266.1"/>
    <property type="molecule type" value="Genomic_DNA"/>
</dbReference>
<feature type="compositionally biased region" description="Basic and acidic residues" evidence="1">
    <location>
        <begin position="399"/>
        <end position="411"/>
    </location>
</feature>
<dbReference type="Gene3D" id="3.10.100.10">
    <property type="entry name" value="Mannose-Binding Protein A, subunit A"/>
    <property type="match status" value="2"/>
</dbReference>
<dbReference type="Proteomes" id="UP001283361">
    <property type="component" value="Unassembled WGS sequence"/>
</dbReference>
<dbReference type="InterPro" id="IPR016186">
    <property type="entry name" value="C-type_lectin-like/link_sf"/>
</dbReference>
<comment type="caution">
    <text evidence="5">The sequence shown here is derived from an EMBL/GenBank/DDBJ whole genome shotgun (WGS) entry which is preliminary data.</text>
</comment>
<dbReference type="InterPro" id="IPR050111">
    <property type="entry name" value="C-type_lectin/snaclec_domain"/>
</dbReference>
<feature type="domain" description="C-type lectin" evidence="4">
    <location>
        <begin position="37"/>
        <end position="163"/>
    </location>
</feature>
<evidence type="ECO:0000256" key="3">
    <source>
        <dbReference type="SAM" id="SignalP"/>
    </source>
</evidence>
<keyword evidence="3" id="KW-0732">Signal</keyword>
<feature type="domain" description="C-type lectin" evidence="4">
    <location>
        <begin position="182"/>
        <end position="305"/>
    </location>
</feature>
<feature type="region of interest" description="Disordered" evidence="1">
    <location>
        <begin position="397"/>
        <end position="450"/>
    </location>
</feature>
<dbReference type="Pfam" id="PF00059">
    <property type="entry name" value="Lectin_C"/>
    <property type="match status" value="2"/>
</dbReference>
<organism evidence="5 6">
    <name type="scientific">Elysia crispata</name>
    <name type="common">lettuce slug</name>
    <dbReference type="NCBI Taxonomy" id="231223"/>
    <lineage>
        <taxon>Eukaryota</taxon>
        <taxon>Metazoa</taxon>
        <taxon>Spiralia</taxon>
        <taxon>Lophotrochozoa</taxon>
        <taxon>Mollusca</taxon>
        <taxon>Gastropoda</taxon>
        <taxon>Heterobranchia</taxon>
        <taxon>Euthyneura</taxon>
        <taxon>Panpulmonata</taxon>
        <taxon>Sacoglossa</taxon>
        <taxon>Placobranchoidea</taxon>
        <taxon>Plakobranchidae</taxon>
        <taxon>Elysia</taxon>
    </lineage>
</organism>
<evidence type="ECO:0000313" key="5">
    <source>
        <dbReference type="EMBL" id="KAK3757266.1"/>
    </source>
</evidence>
<protein>
    <recommendedName>
        <fullName evidence="4">C-type lectin domain-containing protein</fullName>
    </recommendedName>
</protein>
<dbReference type="AlphaFoldDB" id="A0AAE0YUZ8"/>
<keyword evidence="2" id="KW-1133">Transmembrane helix</keyword>
<dbReference type="SUPFAM" id="SSF56436">
    <property type="entry name" value="C-type lectin-like"/>
    <property type="match status" value="2"/>
</dbReference>
<evidence type="ECO:0000313" key="6">
    <source>
        <dbReference type="Proteomes" id="UP001283361"/>
    </source>
</evidence>
<feature type="compositionally biased region" description="Low complexity" evidence="1">
    <location>
        <begin position="412"/>
        <end position="450"/>
    </location>
</feature>
<feature type="transmembrane region" description="Helical" evidence="2">
    <location>
        <begin position="368"/>
        <end position="393"/>
    </location>
</feature>
<accession>A0AAE0YUZ8</accession>
<sequence>MKILCLFLRISSFSFLLSNVCYAFNVSCEADYLDVSESGTCVKVNASLTTWDEGRVSCQNDGADLVKILDTGMNSLLGTFINIRSKQSKTPQFPSEVYIGLRWFESEKQYRWLDESKEAGYVHLSLKGSKNTQKRCVTVKRENGVIIKWIVGDCASKRPYVCEKRPKNGRDLCPSEWLPSSPSGTCIKVHRYEKTWKDARDECRSVGADLVTIADHAMNSFIWEQVAFHEKTTYWFGLNDFKENDVLRYLDTVDEVVYTHWDSDQPKKTSASDCGIIVNHNSTGDSKPMSWRVTPCSDTHRFICEKFSDCQNKNNGMVCPVNCSATNCLSKICNIRNGTCNLGCEPGYQGLACRAPVPKVEEVYGSGLIVFIIVAFIGGGLVFLGLSLTLLVVHGKPVTRREEKTKTDKTEPTSAAASGSDSDSSHDPSSPNSSTESSSDADSSEPGNSS</sequence>
<keyword evidence="2" id="KW-0812">Transmembrane</keyword>
<dbReference type="InterPro" id="IPR001304">
    <property type="entry name" value="C-type_lectin-like"/>
</dbReference>
<evidence type="ECO:0000256" key="1">
    <source>
        <dbReference type="SAM" id="MobiDB-lite"/>
    </source>
</evidence>
<dbReference type="PROSITE" id="PS50041">
    <property type="entry name" value="C_TYPE_LECTIN_2"/>
    <property type="match status" value="2"/>
</dbReference>
<keyword evidence="6" id="KW-1185">Reference proteome</keyword>
<proteinExistence type="predicted"/>